<dbReference type="Proteomes" id="UP000482634">
    <property type="component" value="Unassembled WGS sequence"/>
</dbReference>
<reference evidence="2 3" key="1">
    <citation type="submission" date="2020-02" db="EMBL/GenBank/DDBJ databases">
        <title>Broccoli isolated Pseudomonas sp.</title>
        <authorList>
            <person name="Fujikawa T."/>
            <person name="Sawada H."/>
        </authorList>
    </citation>
    <scope>NUCLEOTIDE SEQUENCE [LARGE SCALE GENOMIC DNA]</scope>
    <source>
        <strain evidence="2 3">MAFF212427</strain>
    </source>
</reference>
<dbReference type="EMBL" id="JAAHBU010000170">
    <property type="protein sequence ID" value="NER64698.1"/>
    <property type="molecule type" value="Genomic_DNA"/>
</dbReference>
<proteinExistence type="predicted"/>
<accession>A0A6B3NWG1</accession>
<evidence type="ECO:0000313" key="2">
    <source>
        <dbReference type="EMBL" id="NER64698.1"/>
    </source>
</evidence>
<feature type="region of interest" description="Disordered" evidence="1">
    <location>
        <begin position="46"/>
        <end position="77"/>
    </location>
</feature>
<sequence length="77" mass="8186">MPCQYCSPGTCSRASACAVTPTTAAGGTGAAQLPDVFAGTQLQFDRGSRGALQQRPQGRSSTRHKRSRSAERTCQRR</sequence>
<keyword evidence="3" id="KW-1185">Reference proteome</keyword>
<dbReference type="AlphaFoldDB" id="A0A6B3NWG1"/>
<evidence type="ECO:0000313" key="3">
    <source>
        <dbReference type="Proteomes" id="UP000482634"/>
    </source>
</evidence>
<feature type="compositionally biased region" description="Basic and acidic residues" evidence="1">
    <location>
        <begin position="68"/>
        <end position="77"/>
    </location>
</feature>
<dbReference type="RefSeq" id="WP_163945688.1">
    <property type="nucleotide sequence ID" value="NZ_JAAHBU010000170.1"/>
</dbReference>
<gene>
    <name evidence="2" type="ORF">G3436_13450</name>
</gene>
<name>A0A6B3NWG1_9PSED</name>
<protein>
    <submittedName>
        <fullName evidence="2">Uncharacterized protein</fullName>
    </submittedName>
</protein>
<evidence type="ECO:0000256" key="1">
    <source>
        <dbReference type="SAM" id="MobiDB-lite"/>
    </source>
</evidence>
<comment type="caution">
    <text evidence="2">The sequence shown here is derived from an EMBL/GenBank/DDBJ whole genome shotgun (WGS) entry which is preliminary data.</text>
</comment>
<organism evidence="2 3">
    <name type="scientific">Pseudomonas brassicae</name>
    <dbReference type="NCBI Taxonomy" id="2708063"/>
    <lineage>
        <taxon>Bacteria</taxon>
        <taxon>Pseudomonadati</taxon>
        <taxon>Pseudomonadota</taxon>
        <taxon>Gammaproteobacteria</taxon>
        <taxon>Pseudomonadales</taxon>
        <taxon>Pseudomonadaceae</taxon>
        <taxon>Pseudomonas</taxon>
    </lineage>
</organism>